<sequence length="543" mass="63272">MKALIVDDEKHVRDAIRLLVNWKEHAIDTILEAPNGQAAMELVEKEKPEIIMTDMMMPIMNGVELLEWLQQNAPDSKTIVISGHDDFSLLRHTVKYGGTDYILKPIDADQLNEALLKAITVWKKDEEHRQQNRNRNIEMNQIKPVYWDKLLSSLITDPSTYEQNAEQFAKELGLPPSTKDCRVAILSLDTMERSLKTKFGHNLELLLFSLINICNEFLREQQRGIAFGYWNNHSEIVLLFWKEQEEAEAMLSKINEGMRITLRSRVDFGIGGSHPFPAGLSLSYQEAREALRQRNLLAKDSWIHSRLMPSAKSAHRALSFSHYEERIRIAIRSGSLEQIQEAAQLWIDAVKQADAITLEQLDHWWREYSVMRRRWLQEFFPGKSEEEIKQQLGSEPDSLIIPLDEQGILSLPLWQQELTRSMVQLSKLVLHHQQKDKNVIFDIAAYLDQHYNEDITLQDIASRFFLSREYISRKFKQEFEVNLSDYLGQIRMEKAKALLCNPHLRISQVAEMVGYNDEKYFSKVFKKQEGMSPNEYRKQSKSI</sequence>
<dbReference type="InterPro" id="IPR041522">
    <property type="entry name" value="CdaR_GGDEF"/>
</dbReference>
<dbReference type="InterPro" id="IPR001789">
    <property type="entry name" value="Sig_transdc_resp-reg_receiver"/>
</dbReference>
<dbReference type="Gene3D" id="3.40.50.2300">
    <property type="match status" value="1"/>
</dbReference>
<dbReference type="Gene3D" id="1.10.10.60">
    <property type="entry name" value="Homeodomain-like"/>
    <property type="match status" value="2"/>
</dbReference>
<keyword evidence="3" id="KW-0804">Transcription</keyword>
<keyword evidence="1" id="KW-0805">Transcription regulation</keyword>
<dbReference type="InterPro" id="IPR009057">
    <property type="entry name" value="Homeodomain-like_sf"/>
</dbReference>
<dbReference type="PRINTS" id="PR00032">
    <property type="entry name" value="HTHARAC"/>
</dbReference>
<evidence type="ECO:0000256" key="1">
    <source>
        <dbReference type="ARBA" id="ARBA00023015"/>
    </source>
</evidence>
<dbReference type="SMART" id="SM00448">
    <property type="entry name" value="REC"/>
    <property type="match status" value="1"/>
</dbReference>
<accession>A0ABW0K9K7</accession>
<keyword evidence="8" id="KW-1185">Reference proteome</keyword>
<dbReference type="PROSITE" id="PS00041">
    <property type="entry name" value="HTH_ARAC_FAMILY_1"/>
    <property type="match status" value="1"/>
</dbReference>
<evidence type="ECO:0000313" key="8">
    <source>
        <dbReference type="Proteomes" id="UP001596044"/>
    </source>
</evidence>
<proteinExistence type="predicted"/>
<dbReference type="InterPro" id="IPR018060">
    <property type="entry name" value="HTH_AraC"/>
</dbReference>
<dbReference type="Pfam" id="PF17853">
    <property type="entry name" value="GGDEF_2"/>
    <property type="match status" value="1"/>
</dbReference>
<name>A0ABW0K9K7_9BACL</name>
<dbReference type="Pfam" id="PF12833">
    <property type="entry name" value="HTH_18"/>
    <property type="match status" value="1"/>
</dbReference>
<dbReference type="Pfam" id="PF00072">
    <property type="entry name" value="Response_reg"/>
    <property type="match status" value="1"/>
</dbReference>
<evidence type="ECO:0000256" key="2">
    <source>
        <dbReference type="ARBA" id="ARBA00023125"/>
    </source>
</evidence>
<dbReference type="SUPFAM" id="SSF46689">
    <property type="entry name" value="Homeodomain-like"/>
    <property type="match status" value="2"/>
</dbReference>
<feature type="modified residue" description="4-aspartylphosphate" evidence="4">
    <location>
        <position position="54"/>
    </location>
</feature>
<gene>
    <name evidence="7" type="ORF">ACFPOG_14530</name>
</gene>
<dbReference type="PANTHER" id="PTHR43280">
    <property type="entry name" value="ARAC-FAMILY TRANSCRIPTIONAL REGULATOR"/>
    <property type="match status" value="1"/>
</dbReference>
<dbReference type="Proteomes" id="UP001596044">
    <property type="component" value="Unassembled WGS sequence"/>
</dbReference>
<dbReference type="PANTHER" id="PTHR43280:SF10">
    <property type="entry name" value="REGULATORY PROTEIN POCR"/>
    <property type="match status" value="1"/>
</dbReference>
<organism evidence="7 8">
    <name type="scientific">Paenibacillus aestuarii</name>
    <dbReference type="NCBI Taxonomy" id="516965"/>
    <lineage>
        <taxon>Bacteria</taxon>
        <taxon>Bacillati</taxon>
        <taxon>Bacillota</taxon>
        <taxon>Bacilli</taxon>
        <taxon>Bacillales</taxon>
        <taxon>Paenibacillaceae</taxon>
        <taxon>Paenibacillus</taxon>
    </lineage>
</organism>
<dbReference type="PROSITE" id="PS01124">
    <property type="entry name" value="HTH_ARAC_FAMILY_2"/>
    <property type="match status" value="1"/>
</dbReference>
<protein>
    <submittedName>
        <fullName evidence="7">Response regulator</fullName>
    </submittedName>
</protein>
<dbReference type="CDD" id="cd17536">
    <property type="entry name" value="REC_YesN-like"/>
    <property type="match status" value="1"/>
</dbReference>
<feature type="domain" description="HTH araC/xylS-type" evidence="5">
    <location>
        <begin position="441"/>
        <end position="539"/>
    </location>
</feature>
<dbReference type="EMBL" id="JBHSMJ010000020">
    <property type="protein sequence ID" value="MFC5449482.1"/>
    <property type="molecule type" value="Genomic_DNA"/>
</dbReference>
<keyword evidence="2" id="KW-0238">DNA-binding</keyword>
<evidence type="ECO:0000259" key="6">
    <source>
        <dbReference type="PROSITE" id="PS50110"/>
    </source>
</evidence>
<comment type="caution">
    <text evidence="7">The sequence shown here is derived from an EMBL/GenBank/DDBJ whole genome shotgun (WGS) entry which is preliminary data.</text>
</comment>
<evidence type="ECO:0000256" key="4">
    <source>
        <dbReference type="PROSITE-ProRule" id="PRU00169"/>
    </source>
</evidence>
<dbReference type="InterPro" id="IPR018062">
    <property type="entry name" value="HTH_AraC-typ_CS"/>
</dbReference>
<evidence type="ECO:0000259" key="5">
    <source>
        <dbReference type="PROSITE" id="PS01124"/>
    </source>
</evidence>
<dbReference type="InterPro" id="IPR011006">
    <property type="entry name" value="CheY-like_superfamily"/>
</dbReference>
<reference evidence="8" key="1">
    <citation type="journal article" date="2019" name="Int. J. Syst. Evol. Microbiol.">
        <title>The Global Catalogue of Microorganisms (GCM) 10K type strain sequencing project: providing services to taxonomists for standard genome sequencing and annotation.</title>
        <authorList>
            <consortium name="The Broad Institute Genomics Platform"/>
            <consortium name="The Broad Institute Genome Sequencing Center for Infectious Disease"/>
            <person name="Wu L."/>
            <person name="Ma J."/>
        </authorList>
    </citation>
    <scope>NUCLEOTIDE SEQUENCE [LARGE SCALE GENOMIC DNA]</scope>
    <source>
        <strain evidence="8">KACC 11904</strain>
    </source>
</reference>
<dbReference type="SUPFAM" id="SSF52172">
    <property type="entry name" value="CheY-like"/>
    <property type="match status" value="1"/>
</dbReference>
<dbReference type="PROSITE" id="PS50110">
    <property type="entry name" value="RESPONSE_REGULATORY"/>
    <property type="match status" value="1"/>
</dbReference>
<dbReference type="InterPro" id="IPR020449">
    <property type="entry name" value="Tscrpt_reg_AraC-type_HTH"/>
</dbReference>
<feature type="domain" description="Response regulatory" evidence="6">
    <location>
        <begin position="2"/>
        <end position="119"/>
    </location>
</feature>
<keyword evidence="4" id="KW-0597">Phosphoprotein</keyword>
<dbReference type="SMART" id="SM00342">
    <property type="entry name" value="HTH_ARAC"/>
    <property type="match status" value="1"/>
</dbReference>
<dbReference type="RefSeq" id="WP_270877944.1">
    <property type="nucleotide sequence ID" value="NZ_JAQFVF010000014.1"/>
</dbReference>
<evidence type="ECO:0000313" key="7">
    <source>
        <dbReference type="EMBL" id="MFC5449482.1"/>
    </source>
</evidence>
<evidence type="ECO:0000256" key="3">
    <source>
        <dbReference type="ARBA" id="ARBA00023163"/>
    </source>
</evidence>